<feature type="compositionally biased region" description="Polar residues" evidence="1">
    <location>
        <begin position="102"/>
        <end position="112"/>
    </location>
</feature>
<organism evidence="2 3">
    <name type="scientific">Lates japonicus</name>
    <name type="common">Japanese lates</name>
    <dbReference type="NCBI Taxonomy" id="270547"/>
    <lineage>
        <taxon>Eukaryota</taxon>
        <taxon>Metazoa</taxon>
        <taxon>Chordata</taxon>
        <taxon>Craniata</taxon>
        <taxon>Vertebrata</taxon>
        <taxon>Euteleostomi</taxon>
        <taxon>Actinopterygii</taxon>
        <taxon>Neopterygii</taxon>
        <taxon>Teleostei</taxon>
        <taxon>Neoteleostei</taxon>
        <taxon>Acanthomorphata</taxon>
        <taxon>Carangaria</taxon>
        <taxon>Carangaria incertae sedis</taxon>
        <taxon>Centropomidae</taxon>
        <taxon>Lates</taxon>
    </lineage>
</organism>
<evidence type="ECO:0000313" key="2">
    <source>
        <dbReference type="EMBL" id="GLD51132.1"/>
    </source>
</evidence>
<sequence>MKARGWGAEEKDERGDVKGNDRGTLLSWKLLCEPDFLDTFKVPGLWLDEHVEVAGRSVVCVSPGGLQPSRPCTSGTPACEATQPYTEDSEEIGDTVLRRSPNRQQPVKSLDD</sequence>
<dbReference type="EMBL" id="BRZM01000010">
    <property type="protein sequence ID" value="GLD51132.1"/>
    <property type="molecule type" value="Genomic_DNA"/>
</dbReference>
<name>A0AAD3MAV2_LATJO</name>
<evidence type="ECO:0000256" key="1">
    <source>
        <dbReference type="SAM" id="MobiDB-lite"/>
    </source>
</evidence>
<accession>A0AAD3MAV2</accession>
<evidence type="ECO:0000313" key="3">
    <source>
        <dbReference type="Proteomes" id="UP001279410"/>
    </source>
</evidence>
<dbReference type="AlphaFoldDB" id="A0AAD3MAV2"/>
<gene>
    <name evidence="2" type="ORF">AKAME5_000423000</name>
</gene>
<protein>
    <submittedName>
        <fullName evidence="2">Uncharacterized protein</fullName>
    </submittedName>
</protein>
<reference evidence="2" key="1">
    <citation type="submission" date="2022-08" db="EMBL/GenBank/DDBJ databases">
        <title>Genome sequencing of akame (Lates japonicus).</title>
        <authorList>
            <person name="Hashiguchi Y."/>
            <person name="Takahashi H."/>
        </authorList>
    </citation>
    <scope>NUCLEOTIDE SEQUENCE</scope>
    <source>
        <strain evidence="2">Kochi</strain>
    </source>
</reference>
<comment type="caution">
    <text evidence="2">The sequence shown here is derived from an EMBL/GenBank/DDBJ whole genome shotgun (WGS) entry which is preliminary data.</text>
</comment>
<keyword evidence="3" id="KW-1185">Reference proteome</keyword>
<proteinExistence type="predicted"/>
<dbReference type="Proteomes" id="UP001279410">
    <property type="component" value="Unassembled WGS sequence"/>
</dbReference>
<feature type="region of interest" description="Disordered" evidence="1">
    <location>
        <begin position="65"/>
        <end position="112"/>
    </location>
</feature>